<evidence type="ECO:0000256" key="1">
    <source>
        <dbReference type="ARBA" id="ARBA00004651"/>
    </source>
</evidence>
<gene>
    <name evidence="14" type="primary">mcpC_2</name>
    <name evidence="14" type="ORF">SLU01_12850</name>
</gene>
<keyword evidence="6 11" id="KW-1133">Transmembrane helix</keyword>
<organism evidence="14 15">
    <name type="scientific">Sporosarcina luteola</name>
    <dbReference type="NCBI Taxonomy" id="582850"/>
    <lineage>
        <taxon>Bacteria</taxon>
        <taxon>Bacillati</taxon>
        <taxon>Bacillota</taxon>
        <taxon>Bacilli</taxon>
        <taxon>Bacillales</taxon>
        <taxon>Caryophanaceae</taxon>
        <taxon>Sporosarcina</taxon>
    </lineage>
</organism>
<sequence length="657" mass="71889">MFKSIKTKIITTVIALFLIGISAITVSNNYQVKVKTQDSVIQSSEALVNGMSNAVENFFGQYGKGIEYLASTNTLRNDEAFNSSEMRDTMQQFLSIYSEAFSIYYALPNKEFIAYPSMKVGSDFDPTIRDWYKDATQSTDQVIWSQPYEDASSNELVVTASKAVLSNGIVVGVVGFDIKLSVLNDMIANNELGHEGIPYVLDSEGNVIVHPTLRGENVKERPDMKEVYTSESGEVRFTDLDTGIDRLNIFATIPGLDWKVGAVYEEKNINALASELRTSMLIVSAVMVIAIIIALYFIINRIVKPIRSIKDMMNTVSHGDLTVRTEIKTKDEIGDLGLHFNTMIDHTNAIITTVHESAKNVMMNSESLSAVAEETSASSTEVAFAVAEIAKGASKSAEDAELVSERAERLGSQIEKIIEKAEVMNDIARNTGAMNTEGRGRMNEMKSSFTNWQTDLQSMANVIGTLSEKVKAIGGVMETITEISAQTNLLALNASIEAARAGEHGKGFAVVAEEVRKLAEQSARSTDEVKATVQELQMESTIVTENMNTTIQNFNHQSSVVQETEMAFGTISSLMDDMQIAIEEVTGEIERVATYKDEVAQTIQTMAATSEETAAACEEVSASTDEQLHAIQSVANSAEILTRLSEELSAAVEHFKI</sequence>
<comment type="subcellular location">
    <subcellularLocation>
        <location evidence="1">Cell membrane</location>
        <topology evidence="1">Multi-pass membrane protein</topology>
    </subcellularLocation>
</comment>
<dbReference type="SUPFAM" id="SSF103190">
    <property type="entry name" value="Sensory domain-like"/>
    <property type="match status" value="1"/>
</dbReference>
<dbReference type="Pfam" id="PF00015">
    <property type="entry name" value="MCPsignal"/>
    <property type="match status" value="1"/>
</dbReference>
<evidence type="ECO:0000256" key="10">
    <source>
        <dbReference type="PROSITE-ProRule" id="PRU00284"/>
    </source>
</evidence>
<dbReference type="Proteomes" id="UP000321901">
    <property type="component" value="Unassembled WGS sequence"/>
</dbReference>
<evidence type="ECO:0000256" key="11">
    <source>
        <dbReference type="SAM" id="Phobius"/>
    </source>
</evidence>
<dbReference type="PROSITE" id="PS50885">
    <property type="entry name" value="HAMP"/>
    <property type="match status" value="1"/>
</dbReference>
<accession>A0A511Z6A0</accession>
<dbReference type="Pfam" id="PF00672">
    <property type="entry name" value="HAMP"/>
    <property type="match status" value="1"/>
</dbReference>
<evidence type="ECO:0000256" key="7">
    <source>
        <dbReference type="ARBA" id="ARBA00023136"/>
    </source>
</evidence>
<dbReference type="AlphaFoldDB" id="A0A511Z6A0"/>
<dbReference type="OrthoDB" id="9762005at2"/>
<dbReference type="Pfam" id="PF02743">
    <property type="entry name" value="dCache_1"/>
    <property type="match status" value="1"/>
</dbReference>
<dbReference type="InterPro" id="IPR004090">
    <property type="entry name" value="Chemotax_Me-accpt_rcpt"/>
</dbReference>
<evidence type="ECO:0000256" key="3">
    <source>
        <dbReference type="ARBA" id="ARBA00022481"/>
    </source>
</evidence>
<evidence type="ECO:0000259" key="12">
    <source>
        <dbReference type="PROSITE" id="PS50111"/>
    </source>
</evidence>
<dbReference type="SUPFAM" id="SSF58104">
    <property type="entry name" value="Methyl-accepting chemotaxis protein (MCP) signaling domain"/>
    <property type="match status" value="1"/>
</dbReference>
<evidence type="ECO:0000313" key="15">
    <source>
        <dbReference type="Proteomes" id="UP000321901"/>
    </source>
</evidence>
<feature type="domain" description="Methyl-accepting transducer" evidence="12">
    <location>
        <begin position="371"/>
        <end position="621"/>
    </location>
</feature>
<comment type="similarity">
    <text evidence="9">Belongs to the methyl-accepting chemotaxis (MCP) protein family.</text>
</comment>
<dbReference type="SMART" id="SM00283">
    <property type="entry name" value="MA"/>
    <property type="match status" value="1"/>
</dbReference>
<dbReference type="GO" id="GO:0006935">
    <property type="term" value="P:chemotaxis"/>
    <property type="evidence" value="ECO:0007669"/>
    <property type="project" value="UniProtKB-KW"/>
</dbReference>
<feature type="domain" description="HAMP" evidence="13">
    <location>
        <begin position="300"/>
        <end position="352"/>
    </location>
</feature>
<keyword evidence="4" id="KW-0145">Chemotaxis</keyword>
<dbReference type="GO" id="GO:0007165">
    <property type="term" value="P:signal transduction"/>
    <property type="evidence" value="ECO:0007669"/>
    <property type="project" value="UniProtKB-KW"/>
</dbReference>
<keyword evidence="7 11" id="KW-0472">Membrane</keyword>
<dbReference type="SMART" id="SM00304">
    <property type="entry name" value="HAMP"/>
    <property type="match status" value="1"/>
</dbReference>
<dbReference type="InterPro" id="IPR004089">
    <property type="entry name" value="MCPsignal_dom"/>
</dbReference>
<dbReference type="CDD" id="cd12912">
    <property type="entry name" value="PDC2_MCP_like"/>
    <property type="match status" value="1"/>
</dbReference>
<dbReference type="PANTHER" id="PTHR32089">
    <property type="entry name" value="METHYL-ACCEPTING CHEMOTAXIS PROTEIN MCPB"/>
    <property type="match status" value="1"/>
</dbReference>
<dbReference type="EMBL" id="BJYL01000016">
    <property type="protein sequence ID" value="GEN82973.1"/>
    <property type="molecule type" value="Genomic_DNA"/>
</dbReference>
<keyword evidence="5 11" id="KW-0812">Transmembrane</keyword>
<dbReference type="PRINTS" id="PR00260">
    <property type="entry name" value="CHEMTRNSDUCR"/>
</dbReference>
<keyword evidence="8 10" id="KW-0807">Transducer</keyword>
<dbReference type="CDD" id="cd06225">
    <property type="entry name" value="HAMP"/>
    <property type="match status" value="1"/>
</dbReference>
<evidence type="ECO:0000259" key="13">
    <source>
        <dbReference type="PROSITE" id="PS50885"/>
    </source>
</evidence>
<keyword evidence="15" id="KW-1185">Reference proteome</keyword>
<dbReference type="InterPro" id="IPR033479">
    <property type="entry name" value="dCache_1"/>
</dbReference>
<keyword evidence="3" id="KW-0488">Methylation</keyword>
<reference evidence="14 15" key="1">
    <citation type="submission" date="2019-07" db="EMBL/GenBank/DDBJ databases">
        <title>Whole genome shotgun sequence of Sporosarcina luteola NBRC 105378.</title>
        <authorList>
            <person name="Hosoyama A."/>
            <person name="Uohara A."/>
            <person name="Ohji S."/>
            <person name="Ichikawa N."/>
        </authorList>
    </citation>
    <scope>NUCLEOTIDE SEQUENCE [LARGE SCALE GENOMIC DNA]</scope>
    <source>
        <strain evidence="14 15">NBRC 105378</strain>
    </source>
</reference>
<dbReference type="CDD" id="cd12913">
    <property type="entry name" value="PDC1_MCP_like"/>
    <property type="match status" value="1"/>
</dbReference>
<dbReference type="Gene3D" id="1.10.8.500">
    <property type="entry name" value="HAMP domain in histidine kinase"/>
    <property type="match status" value="1"/>
</dbReference>
<evidence type="ECO:0000256" key="4">
    <source>
        <dbReference type="ARBA" id="ARBA00022500"/>
    </source>
</evidence>
<evidence type="ECO:0000256" key="2">
    <source>
        <dbReference type="ARBA" id="ARBA00022475"/>
    </source>
</evidence>
<dbReference type="GO" id="GO:0004888">
    <property type="term" value="F:transmembrane signaling receptor activity"/>
    <property type="evidence" value="ECO:0007669"/>
    <property type="project" value="InterPro"/>
</dbReference>
<evidence type="ECO:0000313" key="14">
    <source>
        <dbReference type="EMBL" id="GEN82973.1"/>
    </source>
</evidence>
<evidence type="ECO:0000256" key="9">
    <source>
        <dbReference type="ARBA" id="ARBA00029447"/>
    </source>
</evidence>
<evidence type="ECO:0000256" key="8">
    <source>
        <dbReference type="ARBA" id="ARBA00023224"/>
    </source>
</evidence>
<dbReference type="InterPro" id="IPR003660">
    <property type="entry name" value="HAMP_dom"/>
</dbReference>
<protein>
    <submittedName>
        <fullName evidence="14">Methyl-accepting chemotaxis protein McpC</fullName>
    </submittedName>
</protein>
<dbReference type="Gene3D" id="3.30.450.20">
    <property type="entry name" value="PAS domain"/>
    <property type="match status" value="2"/>
</dbReference>
<dbReference type="RefSeq" id="WP_147056451.1">
    <property type="nucleotide sequence ID" value="NZ_BJYL01000016.1"/>
</dbReference>
<dbReference type="PROSITE" id="PS50111">
    <property type="entry name" value="CHEMOTAXIS_TRANSDUC_2"/>
    <property type="match status" value="1"/>
</dbReference>
<dbReference type="InterPro" id="IPR029151">
    <property type="entry name" value="Sensor-like_sf"/>
</dbReference>
<name>A0A511Z6A0_9BACL</name>
<keyword evidence="2" id="KW-1003">Cell membrane</keyword>
<dbReference type="GO" id="GO:0005886">
    <property type="term" value="C:plasma membrane"/>
    <property type="evidence" value="ECO:0007669"/>
    <property type="project" value="UniProtKB-SubCell"/>
</dbReference>
<dbReference type="PANTHER" id="PTHR32089:SF114">
    <property type="entry name" value="METHYL-ACCEPTING CHEMOTAXIS PROTEIN MCPB"/>
    <property type="match status" value="1"/>
</dbReference>
<feature type="transmembrane region" description="Helical" evidence="11">
    <location>
        <begin position="280"/>
        <end position="303"/>
    </location>
</feature>
<proteinExistence type="inferred from homology"/>
<comment type="caution">
    <text evidence="14">The sequence shown here is derived from an EMBL/GenBank/DDBJ whole genome shotgun (WGS) entry which is preliminary data.</text>
</comment>
<evidence type="ECO:0000256" key="6">
    <source>
        <dbReference type="ARBA" id="ARBA00022989"/>
    </source>
</evidence>
<dbReference type="Gene3D" id="1.10.287.950">
    <property type="entry name" value="Methyl-accepting chemotaxis protein"/>
    <property type="match status" value="1"/>
</dbReference>
<evidence type="ECO:0000256" key="5">
    <source>
        <dbReference type="ARBA" id="ARBA00022692"/>
    </source>
</evidence>